<dbReference type="Pfam" id="PF03372">
    <property type="entry name" value="Exo_endo_phos"/>
    <property type="match status" value="1"/>
</dbReference>
<protein>
    <submittedName>
        <fullName evidence="2">Endonuclease/exonuclease/phosphatase family protein</fullName>
    </submittedName>
</protein>
<organism evidence="2 3">
    <name type="scientific">Candidatus Pseudobacter hemicellulosilyticus</name>
    <dbReference type="NCBI Taxonomy" id="3121375"/>
    <lineage>
        <taxon>Bacteria</taxon>
        <taxon>Pseudomonadati</taxon>
        <taxon>Bacteroidota</taxon>
        <taxon>Chitinophagia</taxon>
        <taxon>Chitinophagales</taxon>
        <taxon>Chitinophagaceae</taxon>
        <taxon>Pseudobacter</taxon>
    </lineage>
</organism>
<reference evidence="2" key="1">
    <citation type="submission" date="2023-03" db="EMBL/GenBank/DDBJ databases">
        <title>Andean soil-derived lignocellulolytic bacterial consortium as a source of novel taxa and putative plastic-active enzymes.</title>
        <authorList>
            <person name="Diaz-Garcia L."/>
            <person name="Chuvochina M."/>
            <person name="Feuerriegel G."/>
            <person name="Bunk B."/>
            <person name="Sproer C."/>
            <person name="Streit W.R."/>
            <person name="Rodriguez L.M."/>
            <person name="Overmann J."/>
            <person name="Jimenez D.J."/>
        </authorList>
    </citation>
    <scope>NUCLEOTIDE SEQUENCE</scope>
    <source>
        <strain evidence="2">MAG 7</strain>
    </source>
</reference>
<name>A0AAJ5WRR3_9BACT</name>
<dbReference type="InterPro" id="IPR036691">
    <property type="entry name" value="Endo/exonu/phosph_ase_sf"/>
</dbReference>
<feature type="domain" description="Endonuclease/exonuclease/phosphatase" evidence="1">
    <location>
        <begin position="42"/>
        <end position="349"/>
    </location>
</feature>
<dbReference type="AlphaFoldDB" id="A0AAJ5WRR3"/>
<dbReference type="Proteomes" id="UP001220610">
    <property type="component" value="Chromosome"/>
</dbReference>
<dbReference type="SUPFAM" id="SSF56219">
    <property type="entry name" value="DNase I-like"/>
    <property type="match status" value="1"/>
</dbReference>
<keyword evidence="2" id="KW-0378">Hydrolase</keyword>
<dbReference type="GO" id="GO:0004519">
    <property type="term" value="F:endonuclease activity"/>
    <property type="evidence" value="ECO:0007669"/>
    <property type="project" value="UniProtKB-KW"/>
</dbReference>
<evidence type="ECO:0000313" key="2">
    <source>
        <dbReference type="EMBL" id="WEK35560.1"/>
    </source>
</evidence>
<dbReference type="PANTHER" id="PTHR41349:SF1">
    <property type="entry name" value="PROTEIN CBG08683"/>
    <property type="match status" value="1"/>
</dbReference>
<proteinExistence type="predicted"/>
<sequence>MKNNNPFLFTAIIMIIIAMQACKVSHSKVKKQVQATVDLSVMQFNAWGAGDGVDKYRNLRAGSGFEAIVDEIAAHDPDVVTLSEVNGPSAKKIIEALAKKGKTYYTFTTTRNPSIISRYPITYNSSINHFRSNPETDPTHGLCKLIIKVKDHEVAVYSGHLDYTNYACYLPRGYDGVSWSALSAPVTDPGKILAQNAGSTRASNIQDFIDSAKADIARNRTVILGGDFNEPSHLDWTENTKNLFDHNGVVVPWPVSKALKENGFIDSYRAMYPNEVDYPGFTWVAQKSWTPLSDERDRIDFIYYYARNNITLTSSVIVGPKESIVKDKPVAETSKDRFLLPVGIWPTDHKAVLSKFKIQLPGE</sequence>
<dbReference type="PROSITE" id="PS51257">
    <property type="entry name" value="PROKAR_LIPOPROTEIN"/>
    <property type="match status" value="1"/>
</dbReference>
<dbReference type="InterPro" id="IPR005135">
    <property type="entry name" value="Endo/exonuclease/phosphatase"/>
</dbReference>
<dbReference type="PANTHER" id="PTHR41349">
    <property type="match status" value="1"/>
</dbReference>
<accession>A0AAJ5WRR3</accession>
<evidence type="ECO:0000313" key="3">
    <source>
        <dbReference type="Proteomes" id="UP001220610"/>
    </source>
</evidence>
<keyword evidence="2" id="KW-0255">Endonuclease</keyword>
<gene>
    <name evidence="2" type="ORF">P0Y53_24005</name>
</gene>
<dbReference type="Gene3D" id="3.60.10.10">
    <property type="entry name" value="Endonuclease/exonuclease/phosphatase"/>
    <property type="match status" value="1"/>
</dbReference>
<dbReference type="EMBL" id="CP119311">
    <property type="protein sequence ID" value="WEK35560.1"/>
    <property type="molecule type" value="Genomic_DNA"/>
</dbReference>
<keyword evidence="2" id="KW-0540">Nuclease</keyword>
<evidence type="ECO:0000259" key="1">
    <source>
        <dbReference type="Pfam" id="PF03372"/>
    </source>
</evidence>